<dbReference type="STRING" id="1266660.A0A1G4JM37"/>
<dbReference type="GO" id="GO:0030686">
    <property type="term" value="C:90S preribosome"/>
    <property type="evidence" value="ECO:0007669"/>
    <property type="project" value="EnsemblFungi"/>
</dbReference>
<feature type="compositionally biased region" description="Acidic residues" evidence="2">
    <location>
        <begin position="662"/>
        <end position="675"/>
    </location>
</feature>
<dbReference type="Proteomes" id="UP000190274">
    <property type="component" value="Chromosome F"/>
</dbReference>
<organism evidence="3 4">
    <name type="scientific">Lachancea dasiensis</name>
    <dbReference type="NCBI Taxonomy" id="1072105"/>
    <lineage>
        <taxon>Eukaryota</taxon>
        <taxon>Fungi</taxon>
        <taxon>Dikarya</taxon>
        <taxon>Ascomycota</taxon>
        <taxon>Saccharomycotina</taxon>
        <taxon>Saccharomycetes</taxon>
        <taxon>Saccharomycetales</taxon>
        <taxon>Saccharomycetaceae</taxon>
        <taxon>Lachancea</taxon>
    </lineage>
</organism>
<dbReference type="GO" id="GO:0032040">
    <property type="term" value="C:small-subunit processome"/>
    <property type="evidence" value="ECO:0007669"/>
    <property type="project" value="EnsemblFungi"/>
</dbReference>
<protein>
    <submittedName>
        <fullName evidence="3">LADA_0F11408g1_1</fullName>
    </submittedName>
</protein>
<proteinExistence type="predicted"/>
<dbReference type="Pfam" id="PF00400">
    <property type="entry name" value="WD40"/>
    <property type="match status" value="2"/>
</dbReference>
<feature type="region of interest" description="Disordered" evidence="2">
    <location>
        <begin position="639"/>
        <end position="690"/>
    </location>
</feature>
<evidence type="ECO:0000256" key="2">
    <source>
        <dbReference type="SAM" id="MobiDB-lite"/>
    </source>
</evidence>
<dbReference type="AlphaFoldDB" id="A0A1G4JM37"/>
<dbReference type="FunFam" id="2.130.10.10:FF:000896">
    <property type="entry name" value="U3 small nucleolar RNA-associated protein 4"/>
    <property type="match status" value="1"/>
</dbReference>
<dbReference type="PANTHER" id="PTHR44163:SF1">
    <property type="entry name" value="U3 SMALL NUCLEOLAR RNA-ASSOCIATED PROTEIN 4 HOMOLOG"/>
    <property type="match status" value="1"/>
</dbReference>
<reference evidence="3 4" key="1">
    <citation type="submission" date="2016-03" db="EMBL/GenBank/DDBJ databases">
        <authorList>
            <person name="Devillers H."/>
        </authorList>
    </citation>
    <scope>NUCLEOTIDE SEQUENCE [LARGE SCALE GENOMIC DNA]</scope>
    <source>
        <strain evidence="3">CBS 10888</strain>
    </source>
</reference>
<dbReference type="SUPFAM" id="SSF101908">
    <property type="entry name" value="Putative isomerase YbhE"/>
    <property type="match status" value="1"/>
</dbReference>
<dbReference type="GO" id="GO:0034455">
    <property type="term" value="C:t-UTP complex"/>
    <property type="evidence" value="ECO:0007669"/>
    <property type="project" value="EnsemblFungi"/>
</dbReference>
<evidence type="ECO:0000313" key="4">
    <source>
        <dbReference type="Proteomes" id="UP000190274"/>
    </source>
</evidence>
<feature type="repeat" description="WD" evidence="1">
    <location>
        <begin position="160"/>
        <end position="200"/>
    </location>
</feature>
<dbReference type="PANTHER" id="PTHR44163">
    <property type="entry name" value="U3 SMALL NUCLEOLAR RNA-ASSOCIATED PROTEIN 4 HOMOLOG"/>
    <property type="match status" value="1"/>
</dbReference>
<keyword evidence="4" id="KW-1185">Reference proteome</keyword>
<dbReference type="Gene3D" id="2.130.10.10">
    <property type="entry name" value="YVTN repeat-like/Quinoprotein amine dehydrogenase"/>
    <property type="match status" value="2"/>
</dbReference>
<dbReference type="OrthoDB" id="8883818at2759"/>
<evidence type="ECO:0000313" key="3">
    <source>
        <dbReference type="EMBL" id="SCU91683.1"/>
    </source>
</evidence>
<dbReference type="InterPro" id="IPR046351">
    <property type="entry name" value="UTP4"/>
</dbReference>
<dbReference type="InterPro" id="IPR036322">
    <property type="entry name" value="WD40_repeat_dom_sf"/>
</dbReference>
<keyword evidence="1" id="KW-0853">WD repeat</keyword>
<name>A0A1G4JM37_9SACH</name>
<dbReference type="SMART" id="SM00320">
    <property type="entry name" value="WD40"/>
    <property type="match status" value="8"/>
</dbReference>
<dbReference type="GO" id="GO:0045943">
    <property type="term" value="P:positive regulation of transcription by RNA polymerase I"/>
    <property type="evidence" value="ECO:0007669"/>
    <property type="project" value="EnsemblFungi"/>
</dbReference>
<dbReference type="PROSITE" id="PS50082">
    <property type="entry name" value="WD_REPEATS_2"/>
    <property type="match status" value="1"/>
</dbReference>
<dbReference type="EMBL" id="LT598458">
    <property type="protein sequence ID" value="SCU91683.1"/>
    <property type="molecule type" value="Genomic_DNA"/>
</dbReference>
<evidence type="ECO:0000256" key="1">
    <source>
        <dbReference type="PROSITE-ProRule" id="PRU00221"/>
    </source>
</evidence>
<accession>A0A1G4JM37</accession>
<dbReference type="InterPro" id="IPR001680">
    <property type="entry name" value="WD40_rpt"/>
</dbReference>
<gene>
    <name evidence="3" type="ORF">LADA_0F11408G</name>
</gene>
<sequence length="744" mass="82643">MTQGKASMLVHRARFVDFNGANITALAFSEVSKLEKRTPSDLRLALGRSNGDIEIWNPRNGWCQELVIQGGSDRTIEGLAWSNVPGEPLRLFSIGGSTVVTEWDLKTGLPLMNYDCNGGVIWSIALSASQTKLAVGCDNGCVVIIDISGGAGVMEHETVLQRQDSRVLSVAWKEDDSVIGGCADGRIRVWKVAKQEEIRGRIVQTMKVDKSKKESTLVWSVIYLPKINQVVSGDSTGSVKFWDFQYGTLSQTFKAHAADVLCLTCDESHEKVFSAGVDRKIYQYALSPSTSTKKSSKWVVASNRLLHSNDVRALASYQSKGADFLASGGVEKNLIISSVSSFSDGSYKKVSYATPFHKRVLINAEQRLCVAWQQSTVKVWIVGAGPEEERTYKLVCKLTLKDEQNISTCAMSPDGQVLVVGRPNTTKLFHLQPFNGKLKVTKLDNEFLLKTGIKQAKFIDNSSLVLVSAKDEVLSLNLEDDEADEEPTEFVVPELPETKSAMKLPHITAINHLDIRGSFAVVSRICGEVYMIDLKDNSVVTVARIMNFITALHITNKCTVVITTAENRILEFSLKESEESGIGAMSDWCKKNKDHLPKELENAKSKFLGIFSSEERIWLWGYNCLASFDLTQDLPVSNRKRPKKHKIDGNTVTDKSNYIDANGEEEEDDEEEAEDTQSFMRDRSADTTEGNRFTKDSKAYFFTENYKSVLLANVFAEKEIVIMEAPFTSKKASLAAFDLPKLVF</sequence>
<dbReference type="InterPro" id="IPR015943">
    <property type="entry name" value="WD40/YVTN_repeat-like_dom_sf"/>
</dbReference>
<dbReference type="GO" id="GO:0000462">
    <property type="term" value="P:maturation of SSU-rRNA from tricistronic rRNA transcript (SSU-rRNA, 5.8S rRNA, LSU-rRNA)"/>
    <property type="evidence" value="ECO:0007669"/>
    <property type="project" value="EnsemblFungi"/>
</dbReference>
<dbReference type="SUPFAM" id="SSF50978">
    <property type="entry name" value="WD40 repeat-like"/>
    <property type="match status" value="1"/>
</dbReference>
<dbReference type="GO" id="GO:0003723">
    <property type="term" value="F:RNA binding"/>
    <property type="evidence" value="ECO:0007669"/>
    <property type="project" value="TreeGrafter"/>
</dbReference>